<comment type="caution">
    <text evidence="1">The sequence shown here is derived from an EMBL/GenBank/DDBJ whole genome shotgun (WGS) entry which is preliminary data.</text>
</comment>
<name>A0A2M6WE10_9BACT</name>
<gene>
    <name evidence="1" type="ORF">COU17_02605</name>
</gene>
<dbReference type="Proteomes" id="UP000228809">
    <property type="component" value="Unassembled WGS sequence"/>
</dbReference>
<evidence type="ECO:0008006" key="3">
    <source>
        <dbReference type="Google" id="ProtNLM"/>
    </source>
</evidence>
<dbReference type="NCBIfam" id="TIGR02532">
    <property type="entry name" value="IV_pilin_GFxxxE"/>
    <property type="match status" value="1"/>
</dbReference>
<dbReference type="InterPro" id="IPR012902">
    <property type="entry name" value="N_methyl_site"/>
</dbReference>
<reference evidence="2" key="1">
    <citation type="submission" date="2017-09" db="EMBL/GenBank/DDBJ databases">
        <title>Depth-based differentiation of microbial function through sediment-hosted aquifers and enrichment of novel symbionts in the deep terrestrial subsurface.</title>
        <authorList>
            <person name="Probst A.J."/>
            <person name="Ladd B."/>
            <person name="Jarett J.K."/>
            <person name="Geller-Mcgrath D.E."/>
            <person name="Sieber C.M.K."/>
            <person name="Emerson J.B."/>
            <person name="Anantharaman K."/>
            <person name="Thomas B.C."/>
            <person name="Malmstrom R."/>
            <person name="Stieglmeier M."/>
            <person name="Klingl A."/>
            <person name="Woyke T."/>
            <person name="Ryan C.M."/>
            <person name="Banfield J.F."/>
        </authorList>
    </citation>
    <scope>NUCLEOTIDE SEQUENCE [LARGE SCALE GENOMIC DNA]</scope>
</reference>
<organism evidence="1 2">
    <name type="scientific">Candidatus Kaiserbacteria bacterium CG10_big_fil_rev_8_21_14_0_10_49_17</name>
    <dbReference type="NCBI Taxonomy" id="1974609"/>
    <lineage>
        <taxon>Bacteria</taxon>
        <taxon>Candidatus Kaiseribacteriota</taxon>
    </lineage>
</organism>
<sequence length="165" mass="18346">MKNVQKRNSSGFTLIETLVAITILVVSVSAPLTLAAKGLSSAYFARDQITAFYLAQEAVEIIRNMRDENILSGRGWTSGIPIGTPFIAEALTNSTEVCTGTCEYLKYNDETGFYNYTSGDASRYRRTVEVETVDSKEISISVTIDWQSGIFSRSFSIKENILNWQ</sequence>
<dbReference type="AlphaFoldDB" id="A0A2M6WE10"/>
<protein>
    <recommendedName>
        <fullName evidence="3">Type II secretion system protein GspI C-terminal domain-containing protein</fullName>
    </recommendedName>
</protein>
<accession>A0A2M6WE10</accession>
<dbReference type="Pfam" id="PF07963">
    <property type="entry name" value="N_methyl"/>
    <property type="match status" value="1"/>
</dbReference>
<proteinExistence type="predicted"/>
<evidence type="ECO:0000313" key="1">
    <source>
        <dbReference type="EMBL" id="PIT91040.1"/>
    </source>
</evidence>
<dbReference type="EMBL" id="PFBJ01000013">
    <property type="protein sequence ID" value="PIT91040.1"/>
    <property type="molecule type" value="Genomic_DNA"/>
</dbReference>
<evidence type="ECO:0000313" key="2">
    <source>
        <dbReference type="Proteomes" id="UP000228809"/>
    </source>
</evidence>